<comment type="caution">
    <text evidence="8">The sequence shown here is derived from an EMBL/GenBank/DDBJ whole genome shotgun (WGS) entry which is preliminary data.</text>
</comment>
<dbReference type="PANTHER" id="PTHR24348:SF22">
    <property type="entry name" value="NON-SPECIFIC SERINE_THREONINE PROTEIN KINASE"/>
    <property type="match status" value="1"/>
</dbReference>
<name>A0A815A9H4_9BILA</name>
<feature type="compositionally biased region" description="Polar residues" evidence="6">
    <location>
        <begin position="377"/>
        <end position="415"/>
    </location>
</feature>
<organism evidence="8 9">
    <name type="scientific">Adineta steineri</name>
    <dbReference type="NCBI Taxonomy" id="433720"/>
    <lineage>
        <taxon>Eukaryota</taxon>
        <taxon>Metazoa</taxon>
        <taxon>Spiralia</taxon>
        <taxon>Gnathifera</taxon>
        <taxon>Rotifera</taxon>
        <taxon>Eurotatoria</taxon>
        <taxon>Bdelloidea</taxon>
        <taxon>Adinetida</taxon>
        <taxon>Adinetidae</taxon>
        <taxon>Adineta</taxon>
    </lineage>
</organism>
<evidence type="ECO:0000256" key="3">
    <source>
        <dbReference type="ARBA" id="ARBA00022777"/>
    </source>
</evidence>
<evidence type="ECO:0000256" key="5">
    <source>
        <dbReference type="PROSITE-ProRule" id="PRU10141"/>
    </source>
</evidence>
<dbReference type="GO" id="GO:0048675">
    <property type="term" value="P:axon extension"/>
    <property type="evidence" value="ECO:0007669"/>
    <property type="project" value="TreeGrafter"/>
</dbReference>
<dbReference type="FunFam" id="1.10.510.10:FF:000493">
    <property type="entry name" value="serine/threonine-protein kinase unc-51 isoform X2"/>
    <property type="match status" value="1"/>
</dbReference>
<dbReference type="GO" id="GO:0061709">
    <property type="term" value="P:reticulophagy"/>
    <property type="evidence" value="ECO:0007669"/>
    <property type="project" value="TreeGrafter"/>
</dbReference>
<dbReference type="EMBL" id="CAJNOE010000519">
    <property type="protein sequence ID" value="CAF1253827.1"/>
    <property type="molecule type" value="Genomic_DNA"/>
</dbReference>
<protein>
    <recommendedName>
        <fullName evidence="7">Protein kinase domain-containing protein</fullName>
    </recommendedName>
</protein>
<feature type="compositionally biased region" description="Basic and acidic residues" evidence="6">
    <location>
        <begin position="508"/>
        <end position="520"/>
    </location>
</feature>
<feature type="region of interest" description="Disordered" evidence="6">
    <location>
        <begin position="587"/>
        <end position="621"/>
    </location>
</feature>
<dbReference type="AlphaFoldDB" id="A0A815A9H4"/>
<gene>
    <name evidence="8" type="ORF">IZO911_LOCUS31498</name>
</gene>
<dbReference type="PANTHER" id="PTHR24348">
    <property type="entry name" value="SERINE/THREONINE-PROTEIN KINASE UNC-51-RELATED"/>
    <property type="match status" value="1"/>
</dbReference>
<evidence type="ECO:0000256" key="4">
    <source>
        <dbReference type="ARBA" id="ARBA00022840"/>
    </source>
</evidence>
<feature type="compositionally biased region" description="Low complexity" evidence="6">
    <location>
        <begin position="521"/>
        <end position="533"/>
    </location>
</feature>
<feature type="compositionally biased region" description="Low complexity" evidence="6">
    <location>
        <begin position="494"/>
        <end position="506"/>
    </location>
</feature>
<evidence type="ECO:0000256" key="1">
    <source>
        <dbReference type="ARBA" id="ARBA00022679"/>
    </source>
</evidence>
<feature type="region of interest" description="Disordered" evidence="6">
    <location>
        <begin position="377"/>
        <end position="419"/>
    </location>
</feature>
<dbReference type="PROSITE" id="PS50011">
    <property type="entry name" value="PROTEIN_KINASE_DOM"/>
    <property type="match status" value="1"/>
</dbReference>
<dbReference type="GO" id="GO:0005524">
    <property type="term" value="F:ATP binding"/>
    <property type="evidence" value="ECO:0007669"/>
    <property type="project" value="UniProtKB-UniRule"/>
</dbReference>
<dbReference type="Gene3D" id="3.30.200.20">
    <property type="entry name" value="Phosphorylase Kinase, domain 1"/>
    <property type="match status" value="1"/>
</dbReference>
<dbReference type="InterPro" id="IPR008271">
    <property type="entry name" value="Ser/Thr_kinase_AS"/>
</dbReference>
<feature type="compositionally biased region" description="Polar residues" evidence="6">
    <location>
        <begin position="599"/>
        <end position="616"/>
    </location>
</feature>
<dbReference type="Proteomes" id="UP000663860">
    <property type="component" value="Unassembled WGS sequence"/>
</dbReference>
<sequence>MPETIGDYQYSKRDLIGHGAFAIVFLGHSKNSPDQQVAIKQITKKQLAKSQSLLEKEIKILKELTKLKHENLVALLDCKESQNNVYLVMEYCNGGDLADYLQAKQTLSEDTIAIFFRQIAAAIRACHEHNVVHRDLKPQNILLSHPDKNNPPAAIRACHEHNVVHRDLKPQNILLSHPDKNNPRVQDIILKIADFGFARFLSDGVMAGTLCGSPMYMAPEVIRSLQYDGKADLWSIGTIMYQCLTGKAPFQAQTPQALKQFYERNVNLAPSIPSSTSRELTDLIVRILKRNPKERIDYEDFFTHAFLTKSQPMPISSGRTQTSTINIISSSPLREGILSQGQDFDLTIPRQFNRQIDPIPEYEPDVVPNTLTIAPQSTINNRRSPSPNLVNNLGPTINTNKSTIKRSSNPTTPISTKPDDFVLIPDHGTNEKSLPAGNHTSFAQLSREKRLNKEQHRTLSEGILCSKDASSQRPDNLALTAIENTTTIKDTRGSSISQPIPVPSQVHNYEKMQESRDRTKSLGGVSASSPSGSPYDDRRTSLDRLRQASIVSSNSDLANSISPPAVRFTADTAVATVNPFSLVAATRRTTTTPPPPSRAIQQSASNSSLVQQQNSKLIIDTSPLRSRQKLTDIDNPHDRFFEQENNLEFFATNLEQQTTAGPLRQRVSSIFGDAKPEGRYYEPQKITDDTLMDNEHHDTLNKLDFILQLVDYILNLASSRTSLLTESLSLNNKNSNNSSRPKMDRLSHVDDLYKRAEQLTLYVKAMHFLSSAMCLARDTLKSGKLHATVGVRNAVGDLNNKYKHCLIMCKQLSTQEELLTHDEMKGVTLTADKLLYLHAIDLCLNAASLEFFGKAQECIGPYTQAQVLFHSLSQQATTDCDRSILRQYREAVERRLHCLQNQGLVVLNDPSSTS</sequence>
<dbReference type="PROSITE" id="PS00108">
    <property type="entry name" value="PROTEIN_KINASE_ST"/>
    <property type="match status" value="2"/>
</dbReference>
<dbReference type="Pfam" id="PF12063">
    <property type="entry name" value="ATG1-like_MIT1"/>
    <property type="match status" value="1"/>
</dbReference>
<keyword evidence="2 5" id="KW-0547">Nucleotide-binding</keyword>
<proteinExistence type="predicted"/>
<feature type="region of interest" description="Disordered" evidence="6">
    <location>
        <begin position="489"/>
        <end position="539"/>
    </location>
</feature>
<keyword evidence="1" id="KW-0808">Transferase</keyword>
<dbReference type="GO" id="GO:0042594">
    <property type="term" value="P:response to starvation"/>
    <property type="evidence" value="ECO:0007669"/>
    <property type="project" value="TreeGrafter"/>
</dbReference>
<dbReference type="FunFam" id="3.30.200.20:FF:000149">
    <property type="entry name" value="serine/threonine-protein kinase unc-51 isoform X1"/>
    <property type="match status" value="1"/>
</dbReference>
<keyword evidence="4 5" id="KW-0067">ATP-binding</keyword>
<evidence type="ECO:0000256" key="6">
    <source>
        <dbReference type="SAM" id="MobiDB-lite"/>
    </source>
</evidence>
<dbReference type="Gene3D" id="1.10.510.10">
    <property type="entry name" value="Transferase(Phosphotransferase) domain 1"/>
    <property type="match status" value="2"/>
</dbReference>
<evidence type="ECO:0000313" key="8">
    <source>
        <dbReference type="EMBL" id="CAF1253827.1"/>
    </source>
</evidence>
<dbReference type="InterPro" id="IPR000719">
    <property type="entry name" value="Prot_kinase_dom"/>
</dbReference>
<evidence type="ECO:0000259" key="7">
    <source>
        <dbReference type="PROSITE" id="PS50011"/>
    </source>
</evidence>
<evidence type="ECO:0000313" key="9">
    <source>
        <dbReference type="Proteomes" id="UP000663860"/>
    </source>
</evidence>
<dbReference type="Pfam" id="PF00069">
    <property type="entry name" value="Pkinase"/>
    <property type="match status" value="2"/>
</dbReference>
<reference evidence="8" key="1">
    <citation type="submission" date="2021-02" db="EMBL/GenBank/DDBJ databases">
        <authorList>
            <person name="Nowell W R."/>
        </authorList>
    </citation>
    <scope>NUCLEOTIDE SEQUENCE</scope>
</reference>
<dbReference type="GO" id="GO:0000045">
    <property type="term" value="P:autophagosome assembly"/>
    <property type="evidence" value="ECO:0007669"/>
    <property type="project" value="TreeGrafter"/>
</dbReference>
<dbReference type="GO" id="GO:0034727">
    <property type="term" value="P:piecemeal microautophagy of the nucleus"/>
    <property type="evidence" value="ECO:0007669"/>
    <property type="project" value="TreeGrafter"/>
</dbReference>
<keyword evidence="3" id="KW-0418">Kinase</keyword>
<dbReference type="GO" id="GO:0005776">
    <property type="term" value="C:autophagosome"/>
    <property type="evidence" value="ECO:0007669"/>
    <property type="project" value="TreeGrafter"/>
</dbReference>
<feature type="domain" description="Protein kinase" evidence="7">
    <location>
        <begin position="10"/>
        <end position="307"/>
    </location>
</feature>
<dbReference type="GO" id="GO:0010508">
    <property type="term" value="P:positive regulation of autophagy"/>
    <property type="evidence" value="ECO:0007669"/>
    <property type="project" value="TreeGrafter"/>
</dbReference>
<evidence type="ECO:0000256" key="2">
    <source>
        <dbReference type="ARBA" id="ARBA00022741"/>
    </source>
</evidence>
<dbReference type="GO" id="GO:0005829">
    <property type="term" value="C:cytosol"/>
    <property type="evidence" value="ECO:0007669"/>
    <property type="project" value="TreeGrafter"/>
</dbReference>
<dbReference type="InterPro" id="IPR017441">
    <property type="entry name" value="Protein_kinase_ATP_BS"/>
</dbReference>
<dbReference type="PROSITE" id="PS00107">
    <property type="entry name" value="PROTEIN_KINASE_ATP"/>
    <property type="match status" value="1"/>
</dbReference>
<dbReference type="InterPro" id="IPR011009">
    <property type="entry name" value="Kinase-like_dom_sf"/>
</dbReference>
<feature type="binding site" evidence="5">
    <location>
        <position position="40"/>
    </location>
    <ligand>
        <name>ATP</name>
        <dbReference type="ChEBI" id="CHEBI:30616"/>
    </ligand>
</feature>
<dbReference type="GO" id="GO:0000422">
    <property type="term" value="P:autophagy of mitochondrion"/>
    <property type="evidence" value="ECO:0007669"/>
    <property type="project" value="TreeGrafter"/>
</dbReference>
<accession>A0A815A9H4</accession>
<dbReference type="InterPro" id="IPR045269">
    <property type="entry name" value="Atg1-like"/>
</dbReference>
<dbReference type="SUPFAM" id="SSF56112">
    <property type="entry name" value="Protein kinase-like (PK-like)"/>
    <property type="match status" value="2"/>
</dbReference>
<dbReference type="GO" id="GO:0004674">
    <property type="term" value="F:protein serine/threonine kinase activity"/>
    <property type="evidence" value="ECO:0007669"/>
    <property type="project" value="InterPro"/>
</dbReference>
<dbReference type="SMART" id="SM00220">
    <property type="entry name" value="S_TKc"/>
    <property type="match status" value="1"/>
</dbReference>
<dbReference type="GO" id="GO:0034045">
    <property type="term" value="C:phagophore assembly site membrane"/>
    <property type="evidence" value="ECO:0007669"/>
    <property type="project" value="TreeGrafter"/>
</dbReference>
<dbReference type="InterPro" id="IPR022708">
    <property type="entry name" value="Atg1-like_tMIT"/>
</dbReference>